<feature type="compositionally biased region" description="Basic and acidic residues" evidence="1">
    <location>
        <begin position="251"/>
        <end position="261"/>
    </location>
</feature>
<dbReference type="Gene3D" id="2.40.70.10">
    <property type="entry name" value="Acid Proteases"/>
    <property type="match status" value="1"/>
</dbReference>
<keyword evidence="2" id="KW-0472">Membrane</keyword>
<dbReference type="InterPro" id="IPR021109">
    <property type="entry name" value="Peptidase_aspartic_dom_sf"/>
</dbReference>
<evidence type="ECO:0000313" key="3">
    <source>
        <dbReference type="EMBL" id="CAD9692186.1"/>
    </source>
</evidence>
<sequence>MDLPTIMIQLLTSFSKNKYVDPDETPGMVGTELDPNSPYDVLLAIPPQHYTEYIPEDDKFRIRLSIRNSGGSVIGANALQGRHLNFDLISPRIGIAETTKCAVGKKDKPKIPNTPPPVPTIAPTSYMDIQVDFDDIFSSTPSMQPSSKASLLSGTSHSELAIIFSDNSFSYGYFYFIGFGVVGVTLVLVVFMSLVSSPDDQQRFNGEKESLVRTSQPLPIHASFRHMKNRATRGLQRKPTYSKQGNGVRHQRAESPRDYDF</sequence>
<name>A0A7S2S9P0_9STRA</name>
<keyword evidence="2" id="KW-0812">Transmembrane</keyword>
<proteinExistence type="predicted"/>
<feature type="transmembrane region" description="Helical" evidence="2">
    <location>
        <begin position="173"/>
        <end position="195"/>
    </location>
</feature>
<protein>
    <submittedName>
        <fullName evidence="3">Uncharacterized protein</fullName>
    </submittedName>
</protein>
<organism evidence="3">
    <name type="scientific">Eucampia antarctica</name>
    <dbReference type="NCBI Taxonomy" id="49252"/>
    <lineage>
        <taxon>Eukaryota</taxon>
        <taxon>Sar</taxon>
        <taxon>Stramenopiles</taxon>
        <taxon>Ochrophyta</taxon>
        <taxon>Bacillariophyta</taxon>
        <taxon>Mediophyceae</taxon>
        <taxon>Biddulphiophycidae</taxon>
        <taxon>Hemiaulales</taxon>
        <taxon>Hemiaulaceae</taxon>
        <taxon>Eucampia</taxon>
    </lineage>
</organism>
<feature type="region of interest" description="Disordered" evidence="1">
    <location>
        <begin position="228"/>
        <end position="261"/>
    </location>
</feature>
<accession>A0A7S2S9P0</accession>
<keyword evidence="2" id="KW-1133">Transmembrane helix</keyword>
<evidence type="ECO:0000256" key="1">
    <source>
        <dbReference type="SAM" id="MobiDB-lite"/>
    </source>
</evidence>
<reference evidence="3" key="1">
    <citation type="submission" date="2021-01" db="EMBL/GenBank/DDBJ databases">
        <authorList>
            <person name="Corre E."/>
            <person name="Pelletier E."/>
            <person name="Niang G."/>
            <person name="Scheremetjew M."/>
            <person name="Finn R."/>
            <person name="Kale V."/>
            <person name="Holt S."/>
            <person name="Cochrane G."/>
            <person name="Meng A."/>
            <person name="Brown T."/>
            <person name="Cohen L."/>
        </authorList>
    </citation>
    <scope>NUCLEOTIDE SEQUENCE</scope>
    <source>
        <strain evidence="3">CCMP1452</strain>
    </source>
</reference>
<evidence type="ECO:0000256" key="2">
    <source>
        <dbReference type="SAM" id="Phobius"/>
    </source>
</evidence>
<dbReference type="EMBL" id="HBHI01024954">
    <property type="protein sequence ID" value="CAD9692186.1"/>
    <property type="molecule type" value="Transcribed_RNA"/>
</dbReference>
<dbReference type="AlphaFoldDB" id="A0A7S2S9P0"/>
<gene>
    <name evidence="3" type="ORF">EANT1437_LOCUS12822</name>
</gene>